<dbReference type="EMBL" id="QOVL01000001">
    <property type="protein sequence ID" value="RXG33012.1"/>
    <property type="molecule type" value="Genomic_DNA"/>
</dbReference>
<accession>A0A4Q0PRW9</accession>
<evidence type="ECO:0000313" key="1">
    <source>
        <dbReference type="EMBL" id="RXG33012.1"/>
    </source>
</evidence>
<evidence type="ECO:0000313" key="2">
    <source>
        <dbReference type="Proteomes" id="UP000290608"/>
    </source>
</evidence>
<reference evidence="1 2" key="1">
    <citation type="submission" date="2018-07" db="EMBL/GenBank/DDBJ databases">
        <title>Leeuwenhoekiella genomics.</title>
        <authorList>
            <person name="Tahon G."/>
            <person name="Willems A."/>
        </authorList>
    </citation>
    <scope>NUCLEOTIDE SEQUENCE [LARGE SCALE GENOMIC DNA]</scope>
    <source>
        <strain evidence="1 2">LMG 1345</strain>
    </source>
</reference>
<dbReference type="AlphaFoldDB" id="A0A4Q0PRW9"/>
<sequence>MINILKNKDVCIKADFSKTLNLMGLVSLQSSNIWEDF</sequence>
<dbReference type="Proteomes" id="UP000290608">
    <property type="component" value="Unassembled WGS sequence"/>
</dbReference>
<name>A0A4Q0PRW9_9FLAO</name>
<comment type="caution">
    <text evidence="1">The sequence shown here is derived from an EMBL/GenBank/DDBJ whole genome shotgun (WGS) entry which is preliminary data.</text>
</comment>
<proteinExistence type="predicted"/>
<protein>
    <submittedName>
        <fullName evidence="1">Uncharacterized protein</fullName>
    </submittedName>
</protein>
<organism evidence="1 2">
    <name type="scientific">Leeuwenhoekiella marinoflava</name>
    <dbReference type="NCBI Taxonomy" id="988"/>
    <lineage>
        <taxon>Bacteria</taxon>
        <taxon>Pseudomonadati</taxon>
        <taxon>Bacteroidota</taxon>
        <taxon>Flavobacteriia</taxon>
        <taxon>Flavobacteriales</taxon>
        <taxon>Flavobacteriaceae</taxon>
        <taxon>Leeuwenhoekiella</taxon>
    </lineage>
</organism>
<gene>
    <name evidence="1" type="ORF">DSL99_105</name>
</gene>